<evidence type="ECO:0000313" key="2">
    <source>
        <dbReference type="Proteomes" id="UP000094385"/>
    </source>
</evidence>
<name>A0A1E3Q5N6_LIPST</name>
<dbReference type="AlphaFoldDB" id="A0A1E3Q5N6"/>
<organism evidence="1 2">
    <name type="scientific">Lipomyces starkeyi NRRL Y-11557</name>
    <dbReference type="NCBI Taxonomy" id="675824"/>
    <lineage>
        <taxon>Eukaryota</taxon>
        <taxon>Fungi</taxon>
        <taxon>Dikarya</taxon>
        <taxon>Ascomycota</taxon>
        <taxon>Saccharomycotina</taxon>
        <taxon>Lipomycetes</taxon>
        <taxon>Lipomycetales</taxon>
        <taxon>Lipomycetaceae</taxon>
        <taxon>Lipomyces</taxon>
    </lineage>
</organism>
<accession>A0A1E3Q5N6</accession>
<evidence type="ECO:0000313" key="1">
    <source>
        <dbReference type="EMBL" id="ODQ72961.1"/>
    </source>
</evidence>
<proteinExistence type="predicted"/>
<sequence length="80" mass="8830">MQSASSASGEDTRRPFTINPVPAPALSYEVIDRREALIKSLDSWDYVAMRAMAGNDSPAKVRYKLLRGLTTSQSAAKERK</sequence>
<dbReference type="OrthoDB" id="10323941at2759"/>
<protein>
    <submittedName>
        <fullName evidence="1">Uncharacterized protein</fullName>
    </submittedName>
</protein>
<dbReference type="Proteomes" id="UP000094385">
    <property type="component" value="Unassembled WGS sequence"/>
</dbReference>
<dbReference type="EMBL" id="KV454294">
    <property type="protein sequence ID" value="ODQ72961.1"/>
    <property type="molecule type" value="Genomic_DNA"/>
</dbReference>
<gene>
    <name evidence="1" type="ORF">LIPSTDRAFT_104575</name>
</gene>
<keyword evidence="2" id="KW-1185">Reference proteome</keyword>
<reference evidence="1 2" key="1">
    <citation type="journal article" date="2016" name="Proc. Natl. Acad. Sci. U.S.A.">
        <title>Comparative genomics of biotechnologically important yeasts.</title>
        <authorList>
            <person name="Riley R."/>
            <person name="Haridas S."/>
            <person name="Wolfe K.H."/>
            <person name="Lopes M.R."/>
            <person name="Hittinger C.T."/>
            <person name="Goeker M."/>
            <person name="Salamov A.A."/>
            <person name="Wisecaver J.H."/>
            <person name="Long T.M."/>
            <person name="Calvey C.H."/>
            <person name="Aerts A.L."/>
            <person name="Barry K.W."/>
            <person name="Choi C."/>
            <person name="Clum A."/>
            <person name="Coughlan A.Y."/>
            <person name="Deshpande S."/>
            <person name="Douglass A.P."/>
            <person name="Hanson S.J."/>
            <person name="Klenk H.-P."/>
            <person name="LaButti K.M."/>
            <person name="Lapidus A."/>
            <person name="Lindquist E.A."/>
            <person name="Lipzen A.M."/>
            <person name="Meier-Kolthoff J.P."/>
            <person name="Ohm R.A."/>
            <person name="Otillar R.P."/>
            <person name="Pangilinan J.L."/>
            <person name="Peng Y."/>
            <person name="Rokas A."/>
            <person name="Rosa C.A."/>
            <person name="Scheuner C."/>
            <person name="Sibirny A.A."/>
            <person name="Slot J.C."/>
            <person name="Stielow J.B."/>
            <person name="Sun H."/>
            <person name="Kurtzman C.P."/>
            <person name="Blackwell M."/>
            <person name="Grigoriev I.V."/>
            <person name="Jeffries T.W."/>
        </authorList>
    </citation>
    <scope>NUCLEOTIDE SEQUENCE [LARGE SCALE GENOMIC DNA]</scope>
    <source>
        <strain evidence="1 2">NRRL Y-11557</strain>
    </source>
</reference>